<proteinExistence type="predicted"/>
<sequence>MYVMNRDKNVDKNTIGMMGMPICFVCNGLTTLDVKCTTCQQLVEDYGRVVDYYGDYAPYIEVEDAQMIDGYPETNKADECVHLSYCPVCQSVMEMTLNQTEM</sequence>
<keyword evidence="2" id="KW-1185">Reference proteome</keyword>
<dbReference type="EMBL" id="APML01000080">
    <property type="protein sequence ID" value="ENH95717.1"/>
    <property type="molecule type" value="Genomic_DNA"/>
</dbReference>
<evidence type="ECO:0000313" key="2">
    <source>
        <dbReference type="Proteomes" id="UP000012283"/>
    </source>
</evidence>
<dbReference type="Proteomes" id="UP000012283">
    <property type="component" value="Unassembled WGS sequence"/>
</dbReference>
<gene>
    <name evidence="1" type="ORF">J416_14712</name>
</gene>
<reference evidence="1 2" key="1">
    <citation type="submission" date="2013-03" db="EMBL/GenBank/DDBJ databases">
        <title>Draft genome sequence of Gracibacillus halophilus YIM-C55.5, a moderately halophilic and thermophilic organism from the Xiaochaidamu salt lake.</title>
        <authorList>
            <person name="Sugumar T."/>
            <person name="Polireddy D.R."/>
            <person name="Antony A."/>
            <person name="Madhava Y.R."/>
            <person name="Sivakumar N."/>
        </authorList>
    </citation>
    <scope>NUCLEOTIDE SEQUENCE [LARGE SCALE GENOMIC DNA]</scope>
    <source>
        <strain evidence="1 2">YIM-C55.5</strain>
    </source>
</reference>
<evidence type="ECO:0000313" key="1">
    <source>
        <dbReference type="EMBL" id="ENH95717.1"/>
    </source>
</evidence>
<comment type="caution">
    <text evidence="1">The sequence shown here is derived from an EMBL/GenBank/DDBJ whole genome shotgun (WGS) entry which is preliminary data.</text>
</comment>
<name>N4WHR2_9BACI</name>
<protein>
    <submittedName>
        <fullName evidence="1">Uncharacterized protein</fullName>
    </submittedName>
</protein>
<accession>N4WHR2</accession>
<dbReference type="eggNOG" id="ENOG5032PUV">
    <property type="taxonomic scope" value="Bacteria"/>
</dbReference>
<dbReference type="PATRIC" id="fig|1308866.3.peg.2961"/>
<organism evidence="1 2">
    <name type="scientific">Gracilibacillus halophilus YIM-C55.5</name>
    <dbReference type="NCBI Taxonomy" id="1308866"/>
    <lineage>
        <taxon>Bacteria</taxon>
        <taxon>Bacillati</taxon>
        <taxon>Bacillota</taxon>
        <taxon>Bacilli</taxon>
        <taxon>Bacillales</taxon>
        <taxon>Bacillaceae</taxon>
        <taxon>Gracilibacillus</taxon>
    </lineage>
</organism>
<dbReference type="AlphaFoldDB" id="N4WHR2"/>
<dbReference type="STRING" id="1308866.J416_14712"/>